<dbReference type="NCBIfam" id="TIGR00594">
    <property type="entry name" value="polc"/>
    <property type="match status" value="1"/>
</dbReference>
<name>A0A1U7D693_9RHOB</name>
<dbReference type="NCBIfam" id="NF004225">
    <property type="entry name" value="PRK05672.1"/>
    <property type="match status" value="1"/>
</dbReference>
<keyword evidence="17" id="KW-1185">Reference proteome</keyword>
<dbReference type="PANTHER" id="PTHR32294:SF4">
    <property type="entry name" value="ERROR-PRONE DNA POLYMERASE"/>
    <property type="match status" value="1"/>
</dbReference>
<dbReference type="GO" id="GO:0005737">
    <property type="term" value="C:cytoplasm"/>
    <property type="evidence" value="ECO:0007669"/>
    <property type="project" value="UniProtKB-SubCell"/>
</dbReference>
<dbReference type="GO" id="GO:0006260">
    <property type="term" value="P:DNA replication"/>
    <property type="evidence" value="ECO:0007669"/>
    <property type="project" value="UniProtKB-KW"/>
</dbReference>
<dbReference type="InterPro" id="IPR023073">
    <property type="entry name" value="DnaE2"/>
</dbReference>
<evidence type="ECO:0000256" key="4">
    <source>
        <dbReference type="ARBA" id="ARBA00017273"/>
    </source>
</evidence>
<dbReference type="AlphaFoldDB" id="A0A1U7D693"/>
<evidence type="ECO:0000313" key="16">
    <source>
        <dbReference type="EMBL" id="APX23684.1"/>
    </source>
</evidence>
<evidence type="ECO:0000256" key="5">
    <source>
        <dbReference type="ARBA" id="ARBA00022490"/>
    </source>
</evidence>
<comment type="similarity">
    <text evidence="2 13">Belongs to the DNA polymerase type-C family. DnaE2 subfamily.</text>
</comment>
<evidence type="ECO:0000256" key="6">
    <source>
        <dbReference type="ARBA" id="ARBA00022679"/>
    </source>
</evidence>
<keyword evidence="5 13" id="KW-0963">Cytoplasm</keyword>
<proteinExistence type="inferred from homology"/>
<evidence type="ECO:0000256" key="8">
    <source>
        <dbReference type="ARBA" id="ARBA00022705"/>
    </source>
</evidence>
<evidence type="ECO:0000256" key="12">
    <source>
        <dbReference type="ARBA" id="ARBA00049244"/>
    </source>
</evidence>
<keyword evidence="11 13" id="KW-0234">DNA repair</keyword>
<dbReference type="GO" id="GO:0003676">
    <property type="term" value="F:nucleic acid binding"/>
    <property type="evidence" value="ECO:0007669"/>
    <property type="project" value="InterPro"/>
</dbReference>
<comment type="function">
    <text evidence="13">DNA polymerase involved in damage-induced mutagenesis and translesion synthesis (TLS). It is not the major replicative DNA polymerase.</text>
</comment>
<dbReference type="InterPro" id="IPR004365">
    <property type="entry name" value="NA-bd_OB_tRNA"/>
</dbReference>
<dbReference type="InterPro" id="IPR029460">
    <property type="entry name" value="DNAPol_HHH"/>
</dbReference>
<dbReference type="Pfam" id="PF17657">
    <property type="entry name" value="DNA_pol3_finger"/>
    <property type="match status" value="1"/>
</dbReference>
<dbReference type="InterPro" id="IPR004805">
    <property type="entry name" value="DnaE2/DnaE/PolC"/>
</dbReference>
<evidence type="ECO:0000256" key="7">
    <source>
        <dbReference type="ARBA" id="ARBA00022695"/>
    </source>
</evidence>
<dbReference type="InterPro" id="IPR040982">
    <property type="entry name" value="DNA_pol3_finger"/>
</dbReference>
<dbReference type="InterPro" id="IPR011708">
    <property type="entry name" value="DNA_pol3_alpha_NTPase_dom"/>
</dbReference>
<evidence type="ECO:0000259" key="15">
    <source>
        <dbReference type="SMART" id="SM00481"/>
    </source>
</evidence>
<dbReference type="Pfam" id="PF14579">
    <property type="entry name" value="HHH_6"/>
    <property type="match status" value="1"/>
</dbReference>
<gene>
    <name evidence="13" type="primary">dnaE2</name>
    <name evidence="16" type="ORF">Ga0080559_TMP2888</name>
</gene>
<dbReference type="RefSeq" id="WP_076623652.1">
    <property type="nucleotide sequence ID" value="NZ_BMEW01000007.1"/>
</dbReference>
<dbReference type="GO" id="GO:0008408">
    <property type="term" value="F:3'-5' exonuclease activity"/>
    <property type="evidence" value="ECO:0007669"/>
    <property type="project" value="InterPro"/>
</dbReference>
<keyword evidence="7 13" id="KW-0548">Nucleotidyltransferase</keyword>
<feature type="domain" description="Polymerase/histidinol phosphatase N-terminal" evidence="15">
    <location>
        <begin position="21"/>
        <end position="125"/>
    </location>
</feature>
<sequence length="1118" mass="124683">MSAPRRSEPQVVQPTPATGYAELCVTSNFTFLTGASHPEELVTRATELGLHAIAITDRNSLAGVVRAYRALQVLKEQVSDTVRIRSQHRVDSCSRQEIGSPRDIARPEAPHLPRLIVGCRLQLSDTEVEWIALPTDLAAYRRLTRLLTLGKRRAGKGACDLALADLLEAGQGMILIALPRDPGRAVRDLQRVRRRFPGNVYLGAAPRYDGSDQAWLTACARLALRCATPMVAVGDVLMHRAARRQLADVLTCMREGCTIDTIGTRALANAERRLKGRADMLRLFHDHPAALHRTLEIAARCSFDLSDLRYQYPDAVAPDGETPMDRLTRLAREGLARRYPDGPTEKARALMEKELAVVAELEYPAYFLTVHDIVQFARSRGILCQGRGSAANSILCYLLGITDVSPELIGMVFERFVSRHRGEPPDIDVDFEHERREEVIQWIYDTYGRHRAGLCATVIHFRTRAAIGEVGKVMGLSQDVTAGLSSQIWGQSGTAPDMERVRELGLDPDDRRLRQTLNLIGEIIGFPRHLSQHVGGFVITRGRLDELAPIENAAMEGRTLIEWDKDDIDTLNILKVDVLALGMLTCIRKAFGLLQQHERRTLSLASVPPEDPETYAMLQRADAVGVFQVESRAQMNFLPRMQPAEFYDLVIEVAIVRPGPIQGGMVQPYLRRRQGLECSEPFGPALEEVTRRTLGVPLFQEQALQIAVVGAGYSAEEADHLRRSLASFRRMGTIAEHRDKFIAGMRANGYDEEVAARCFSQIEGFADYGFPESHAAAFAQLVYVSAWLKRHHPAIFACALLNSQPMGFYAPAQIVRDARDHHVEIRPICVNHSDWDNTLERRSDGALALRLGFRQIKGFRQEDAGWIAAARRNGYRDPESVWLRAGVAPAALERLAEADAFAGMGLTRRDALWQVRAIRAPSQLPLFNDPLDGEAIREPEVALPQMHLGEEVVEDYVAMRLTLRAHPMELLRPAMPGLTRNDALVEAPLQRTTICGLVITRQRPGTASGVIFLTLEDETGVGNVVVWKTIFERYRRAVMGGRLLRVTGRLEREGIVVHLIAEHIEDVSHRLSDLGHPMEDAIGETAAQADDAPRPRQSSRAMHPRDQAKRLFPSRDFH</sequence>
<comment type="subcellular location">
    <subcellularLocation>
        <location evidence="1 13">Cytoplasm</location>
    </subcellularLocation>
</comment>
<dbReference type="HAMAP" id="MF_01902">
    <property type="entry name" value="DNApol_error_prone"/>
    <property type="match status" value="1"/>
</dbReference>
<dbReference type="STRING" id="1229727.Ga0080559_TMP2888"/>
<dbReference type="Pfam" id="PF02811">
    <property type="entry name" value="PHP"/>
    <property type="match status" value="1"/>
</dbReference>
<dbReference type="OrthoDB" id="9803237at2"/>
<dbReference type="GO" id="GO:0006281">
    <property type="term" value="P:DNA repair"/>
    <property type="evidence" value="ECO:0007669"/>
    <property type="project" value="UniProtKB-UniRule"/>
</dbReference>
<dbReference type="PANTHER" id="PTHR32294">
    <property type="entry name" value="DNA POLYMERASE III SUBUNIT ALPHA"/>
    <property type="match status" value="1"/>
</dbReference>
<evidence type="ECO:0000256" key="13">
    <source>
        <dbReference type="HAMAP-Rule" id="MF_01902"/>
    </source>
</evidence>
<organism evidence="16 17">
    <name type="scientific">Salipiger profundus</name>
    <dbReference type="NCBI Taxonomy" id="1229727"/>
    <lineage>
        <taxon>Bacteria</taxon>
        <taxon>Pseudomonadati</taxon>
        <taxon>Pseudomonadota</taxon>
        <taxon>Alphaproteobacteria</taxon>
        <taxon>Rhodobacterales</taxon>
        <taxon>Roseobacteraceae</taxon>
        <taxon>Salipiger</taxon>
    </lineage>
</organism>
<dbReference type="EC" id="2.7.7.7" evidence="3 13"/>
<evidence type="ECO:0000256" key="14">
    <source>
        <dbReference type="SAM" id="MobiDB-lite"/>
    </source>
</evidence>
<keyword evidence="10 13" id="KW-0239">DNA-directed DNA polymerase</keyword>
<dbReference type="SMART" id="SM00481">
    <property type="entry name" value="POLIIIAc"/>
    <property type="match status" value="1"/>
</dbReference>
<evidence type="ECO:0000256" key="2">
    <source>
        <dbReference type="ARBA" id="ARBA00007391"/>
    </source>
</evidence>
<dbReference type="GO" id="GO:0003887">
    <property type="term" value="F:DNA-directed DNA polymerase activity"/>
    <property type="evidence" value="ECO:0007669"/>
    <property type="project" value="UniProtKB-UniRule"/>
</dbReference>
<feature type="region of interest" description="Disordered" evidence="14">
    <location>
        <begin position="1085"/>
        <end position="1118"/>
    </location>
</feature>
<keyword evidence="6 13" id="KW-0808">Transferase</keyword>
<accession>A0A1U7D693</accession>
<keyword evidence="8 13" id="KW-0235">DNA replication</keyword>
<dbReference type="Proteomes" id="UP000186559">
    <property type="component" value="Chromosome"/>
</dbReference>
<dbReference type="SUPFAM" id="SSF89550">
    <property type="entry name" value="PHP domain-like"/>
    <property type="match status" value="1"/>
</dbReference>
<dbReference type="KEGG" id="tpro:Ga0080559_TMP2888"/>
<evidence type="ECO:0000256" key="10">
    <source>
        <dbReference type="ARBA" id="ARBA00022932"/>
    </source>
</evidence>
<reference evidence="16 17" key="1">
    <citation type="submission" date="2016-03" db="EMBL/GenBank/DDBJ databases">
        <title>Deep-sea bacteria in the southern Pacific.</title>
        <authorList>
            <person name="Tang K."/>
        </authorList>
    </citation>
    <scope>NUCLEOTIDE SEQUENCE [LARGE SCALE GENOMIC DNA]</scope>
    <source>
        <strain evidence="16 17">JLT2016</strain>
    </source>
</reference>
<comment type="catalytic activity">
    <reaction evidence="12 13">
        <text>DNA(n) + a 2'-deoxyribonucleoside 5'-triphosphate = DNA(n+1) + diphosphate</text>
        <dbReference type="Rhea" id="RHEA:22508"/>
        <dbReference type="Rhea" id="RHEA-COMP:17339"/>
        <dbReference type="Rhea" id="RHEA-COMP:17340"/>
        <dbReference type="ChEBI" id="CHEBI:33019"/>
        <dbReference type="ChEBI" id="CHEBI:61560"/>
        <dbReference type="ChEBI" id="CHEBI:173112"/>
        <dbReference type="EC" id="2.7.7.7"/>
    </reaction>
</comment>
<evidence type="ECO:0000256" key="1">
    <source>
        <dbReference type="ARBA" id="ARBA00004496"/>
    </source>
</evidence>
<keyword evidence="9 13" id="KW-0227">DNA damage</keyword>
<evidence type="ECO:0000256" key="9">
    <source>
        <dbReference type="ARBA" id="ARBA00022763"/>
    </source>
</evidence>
<feature type="compositionally biased region" description="Basic and acidic residues" evidence="14">
    <location>
        <begin position="1103"/>
        <end position="1118"/>
    </location>
</feature>
<dbReference type="Pfam" id="PF01336">
    <property type="entry name" value="tRNA_anti-codon"/>
    <property type="match status" value="1"/>
</dbReference>
<dbReference type="CDD" id="cd07434">
    <property type="entry name" value="PHP_PolIIIA_DnaE2"/>
    <property type="match status" value="1"/>
</dbReference>
<evidence type="ECO:0000256" key="3">
    <source>
        <dbReference type="ARBA" id="ARBA00012417"/>
    </source>
</evidence>
<dbReference type="EMBL" id="CP014796">
    <property type="protein sequence ID" value="APX23684.1"/>
    <property type="molecule type" value="Genomic_DNA"/>
</dbReference>
<dbReference type="Gene3D" id="3.20.20.140">
    <property type="entry name" value="Metal-dependent hydrolases"/>
    <property type="match status" value="1"/>
</dbReference>
<dbReference type="InterPro" id="IPR003141">
    <property type="entry name" value="Pol/His_phosphatase_N"/>
</dbReference>
<dbReference type="CDD" id="cd04485">
    <property type="entry name" value="DnaE_OBF"/>
    <property type="match status" value="1"/>
</dbReference>
<evidence type="ECO:0000313" key="17">
    <source>
        <dbReference type="Proteomes" id="UP000186559"/>
    </source>
</evidence>
<evidence type="ECO:0000256" key="11">
    <source>
        <dbReference type="ARBA" id="ARBA00023204"/>
    </source>
</evidence>
<dbReference type="Pfam" id="PF07733">
    <property type="entry name" value="DNA_pol3_alpha"/>
    <property type="match status" value="1"/>
</dbReference>
<protein>
    <recommendedName>
        <fullName evidence="4 13">Error-prone DNA polymerase</fullName>
        <ecNumber evidence="3 13">2.7.7.7</ecNumber>
    </recommendedName>
</protein>
<dbReference type="InterPro" id="IPR004013">
    <property type="entry name" value="PHP_dom"/>
</dbReference>
<dbReference type="InterPro" id="IPR016195">
    <property type="entry name" value="Pol/histidinol_Pase-like"/>
</dbReference>